<proteinExistence type="predicted"/>
<feature type="non-terminal residue" evidence="1">
    <location>
        <position position="63"/>
    </location>
</feature>
<sequence>MLMVGLARSDGKKNPRAQTMELENWSRLSALKIKDVGPGRTALAAMASESAAVDAVVSAPARS</sequence>
<comment type="caution">
    <text evidence="1">The sequence shown here is derived from an EMBL/GenBank/DDBJ whole genome shotgun (WGS) entry which is preliminary data.</text>
</comment>
<organism evidence="1 2">
    <name type="scientific">Clarias magur</name>
    <name type="common">Asian catfish</name>
    <name type="synonym">Macropteronotus magur</name>
    <dbReference type="NCBI Taxonomy" id="1594786"/>
    <lineage>
        <taxon>Eukaryota</taxon>
        <taxon>Metazoa</taxon>
        <taxon>Chordata</taxon>
        <taxon>Craniata</taxon>
        <taxon>Vertebrata</taxon>
        <taxon>Euteleostomi</taxon>
        <taxon>Actinopterygii</taxon>
        <taxon>Neopterygii</taxon>
        <taxon>Teleostei</taxon>
        <taxon>Ostariophysi</taxon>
        <taxon>Siluriformes</taxon>
        <taxon>Clariidae</taxon>
        <taxon>Clarias</taxon>
    </lineage>
</organism>
<keyword evidence="2" id="KW-1185">Reference proteome</keyword>
<name>A0A8J4WYU5_CLAMG</name>
<dbReference type="Proteomes" id="UP000727407">
    <property type="component" value="Unassembled WGS sequence"/>
</dbReference>
<evidence type="ECO:0000313" key="1">
    <source>
        <dbReference type="EMBL" id="KAF5896972.1"/>
    </source>
</evidence>
<reference evidence="1" key="1">
    <citation type="submission" date="2020-07" db="EMBL/GenBank/DDBJ databases">
        <title>Clarias magur genome sequencing, assembly and annotation.</title>
        <authorList>
            <person name="Kushwaha B."/>
            <person name="Kumar R."/>
            <person name="Das P."/>
            <person name="Joshi C.G."/>
            <person name="Kumar D."/>
            <person name="Nagpure N.S."/>
            <person name="Pandey M."/>
            <person name="Agarwal S."/>
            <person name="Srivastava S."/>
            <person name="Singh M."/>
            <person name="Sahoo L."/>
            <person name="Jayasankar P."/>
            <person name="Meher P.K."/>
            <person name="Koringa P.G."/>
            <person name="Iquebal M.A."/>
            <person name="Das S.P."/>
            <person name="Bit A."/>
            <person name="Patnaik S."/>
            <person name="Patel N."/>
            <person name="Shah T.M."/>
            <person name="Hinsu A."/>
            <person name="Jena J.K."/>
        </authorList>
    </citation>
    <scope>NUCLEOTIDE SEQUENCE</scope>
    <source>
        <strain evidence="1">CIFAMagur01</strain>
        <tissue evidence="1">Testis</tissue>
    </source>
</reference>
<gene>
    <name evidence="1" type="ORF">DAT39_013305</name>
</gene>
<evidence type="ECO:0000313" key="2">
    <source>
        <dbReference type="Proteomes" id="UP000727407"/>
    </source>
</evidence>
<protein>
    <submittedName>
        <fullName evidence="1">Uncharacterized protein</fullName>
    </submittedName>
</protein>
<dbReference type="EMBL" id="QNUK01000253">
    <property type="protein sequence ID" value="KAF5896972.1"/>
    <property type="molecule type" value="Genomic_DNA"/>
</dbReference>
<dbReference type="AlphaFoldDB" id="A0A8J4WYU5"/>
<accession>A0A8J4WYU5</accession>